<proteinExistence type="predicted"/>
<evidence type="ECO:0000256" key="3">
    <source>
        <dbReference type="ARBA" id="ARBA00022840"/>
    </source>
</evidence>
<organism evidence="5 6">
    <name type="scientific">Copranaerobaculum intestinale</name>
    <dbReference type="NCBI Taxonomy" id="2692629"/>
    <lineage>
        <taxon>Bacteria</taxon>
        <taxon>Bacillati</taxon>
        <taxon>Bacillota</taxon>
        <taxon>Erysipelotrichia</taxon>
        <taxon>Erysipelotrichales</taxon>
        <taxon>Erysipelotrichaceae</taxon>
        <taxon>Copranaerobaculum</taxon>
    </lineage>
</organism>
<keyword evidence="6" id="KW-1185">Reference proteome</keyword>
<comment type="caution">
    <text evidence="5">The sequence shown here is derived from an EMBL/GenBank/DDBJ whole genome shotgun (WGS) entry which is preliminary data.</text>
</comment>
<dbReference type="SMART" id="SM00382">
    <property type="entry name" value="AAA"/>
    <property type="match status" value="1"/>
</dbReference>
<keyword evidence="3 5" id="KW-0067">ATP-binding</keyword>
<keyword evidence="1" id="KW-0813">Transport</keyword>
<gene>
    <name evidence="5" type="ORF">GSF08_04310</name>
</gene>
<accession>A0A6N8UBW1</accession>
<dbReference type="Pfam" id="PF00005">
    <property type="entry name" value="ABC_tran"/>
    <property type="match status" value="1"/>
</dbReference>
<evidence type="ECO:0000256" key="1">
    <source>
        <dbReference type="ARBA" id="ARBA00022448"/>
    </source>
</evidence>
<protein>
    <submittedName>
        <fullName evidence="5">ATP-binding cassette domain-containing protein</fullName>
    </submittedName>
</protein>
<dbReference type="InterPro" id="IPR003593">
    <property type="entry name" value="AAA+_ATPase"/>
</dbReference>
<dbReference type="PROSITE" id="PS00211">
    <property type="entry name" value="ABC_TRANSPORTER_1"/>
    <property type="match status" value="1"/>
</dbReference>
<dbReference type="InterPro" id="IPR017871">
    <property type="entry name" value="ABC_transporter-like_CS"/>
</dbReference>
<sequence>MRGSMFQLENVKFKHILDIPKLTINEGITCLIGASGAGKTTLLKLLNKLYSPDSGKIYYQGKNMETIDSVTHRREVIMLGQNPIIYEGSVEDNLQMGLRFSHRTDASQQELKKVLKQVQLDKPMNASCAGLSGGEKQRLCLARIMLMDGEVYLLDEPSSALDQESEAFLIQCLSNFVLKRNKSMIMVTHSMHAVDLLDAHKIRIAKGNSEVIV</sequence>
<dbReference type="GO" id="GO:0016887">
    <property type="term" value="F:ATP hydrolysis activity"/>
    <property type="evidence" value="ECO:0007669"/>
    <property type="project" value="InterPro"/>
</dbReference>
<dbReference type="AlphaFoldDB" id="A0A6N8UBW1"/>
<feature type="domain" description="ABC transporter" evidence="4">
    <location>
        <begin position="6"/>
        <end position="213"/>
    </location>
</feature>
<name>A0A6N8UBW1_9FIRM</name>
<dbReference type="SUPFAM" id="SSF52540">
    <property type="entry name" value="P-loop containing nucleoside triphosphate hydrolases"/>
    <property type="match status" value="1"/>
</dbReference>
<dbReference type="Proteomes" id="UP000434036">
    <property type="component" value="Unassembled WGS sequence"/>
</dbReference>
<dbReference type="PANTHER" id="PTHR43423:SF1">
    <property type="entry name" value="ABC TRANSPORTER I FAMILY MEMBER 17"/>
    <property type="match status" value="1"/>
</dbReference>
<dbReference type="GO" id="GO:0005524">
    <property type="term" value="F:ATP binding"/>
    <property type="evidence" value="ECO:0007669"/>
    <property type="project" value="UniProtKB-KW"/>
</dbReference>
<evidence type="ECO:0000256" key="2">
    <source>
        <dbReference type="ARBA" id="ARBA00022741"/>
    </source>
</evidence>
<dbReference type="InterPro" id="IPR027417">
    <property type="entry name" value="P-loop_NTPase"/>
</dbReference>
<dbReference type="InterPro" id="IPR003439">
    <property type="entry name" value="ABC_transporter-like_ATP-bd"/>
</dbReference>
<dbReference type="PROSITE" id="PS50893">
    <property type="entry name" value="ABC_TRANSPORTER_2"/>
    <property type="match status" value="1"/>
</dbReference>
<evidence type="ECO:0000259" key="4">
    <source>
        <dbReference type="PROSITE" id="PS50893"/>
    </source>
</evidence>
<reference evidence="5 6" key="2">
    <citation type="submission" date="2020-01" db="EMBL/GenBank/DDBJ databases">
        <title>Clostridiaceae sp. nov. isolated from the gut of human by culturomics.</title>
        <authorList>
            <person name="Chang Y."/>
        </authorList>
    </citation>
    <scope>NUCLEOTIDE SEQUENCE [LARGE SCALE GENOMIC DNA]</scope>
    <source>
        <strain evidence="5 6">DONG20-135</strain>
    </source>
</reference>
<evidence type="ECO:0000313" key="5">
    <source>
        <dbReference type="EMBL" id="MXQ73157.1"/>
    </source>
</evidence>
<dbReference type="PANTHER" id="PTHR43423">
    <property type="entry name" value="ABC TRANSPORTER I FAMILY MEMBER 17"/>
    <property type="match status" value="1"/>
</dbReference>
<reference evidence="5 6" key="1">
    <citation type="submission" date="2019-12" db="EMBL/GenBank/DDBJ databases">
        <authorList>
            <person name="Yang R."/>
        </authorList>
    </citation>
    <scope>NUCLEOTIDE SEQUENCE [LARGE SCALE GENOMIC DNA]</scope>
    <source>
        <strain evidence="5 6">DONG20-135</strain>
    </source>
</reference>
<keyword evidence="2" id="KW-0547">Nucleotide-binding</keyword>
<dbReference type="Gene3D" id="3.40.50.300">
    <property type="entry name" value="P-loop containing nucleotide triphosphate hydrolases"/>
    <property type="match status" value="1"/>
</dbReference>
<dbReference type="EMBL" id="WUUQ01000001">
    <property type="protein sequence ID" value="MXQ73157.1"/>
    <property type="molecule type" value="Genomic_DNA"/>
</dbReference>
<evidence type="ECO:0000313" key="6">
    <source>
        <dbReference type="Proteomes" id="UP000434036"/>
    </source>
</evidence>